<gene>
    <name evidence="3" type="ORF">KUTeg_024718</name>
</gene>
<sequence length="973" mass="109752">MYRVHLEGVVELADNGQYHRDHDNMDYFYQLEIWKGNINGALRLAREREELSDWLVAMAPMAAFDTWITICEDYATQLEADGQYHKAATYLLAAHKVYGAIELFKRHRLFNHLAMKQVQDAALLLARRYNQSSLQTAARISLIANEKQQALVYGQKIIQNNLLQSDWNEAYKFLKGQKNLQLNDKTISFRNLALLAVAGMHELLVREVTHGNPVLLSVNQDKFTTWEDISSQKSFLPDFILDSEVTDPVLPWQPHLIAGHTFPHHVLRIWYGNLGITMDTASIEEMYRALSVLHAGRQVQSDIQQILPVKDILLLVDVSIDLVLCMLSLLMSETPTAITHLLQAVSSLHDAEHRPKYILKLQQEVTAMRVVISMESSSRIDGASKVHTIKRYLSELKEEDSVSNRGLRCRELDCLRAYYYLSILYYLRKRVLERETTATKENEEKVVEMIEKLDLENNEKKENNLVEKSSSLKLDSANDVDNSVVSMETKPELKIVDSTSEINESDEKSVLIDSNTSLSSEKDSEKSSVKLEQENVKSSSSVDASEINREANKIVENKPSDTGAASCDKVDSKKTSDKDEPIDVGASACDKSDDTPILPPFDISKKSYGNVEKPLPEDKNKDGSEYDTFLLKYHLTISKLSHLSRGLLWDIQGKRYALTETLGYIHKAISQLLLAQRPSSLSSSTQSENAPPEPSTNEIPQAIGGSLVPEPMSVDMGEVSSPLERLAFDDNFPSIEQHSCKKRHLSESAVSIPKINVGSGSHHHDHNCPIFSRSVSADPTTDNQSFDIHIPHHGHLCVSSTDDTDSGLFDLCSSCELITKSRKVLWEDEPRFPFESIDHGKGKLTSIVNPAKYINVPDEWYNMAADQKYFMPYVTMAILKDEQEYMMHELKRGPDAIQVPFPNPMDSVKILLSMCSSDLFTQAERNQFAEKCLIIIIKSTSNTKQQLCNFMSLINFGHSAVLNETFCVNCNIT</sequence>
<organism evidence="3 4">
    <name type="scientific">Tegillarca granosa</name>
    <name type="common">Malaysian cockle</name>
    <name type="synonym">Anadara granosa</name>
    <dbReference type="NCBI Taxonomy" id="220873"/>
    <lineage>
        <taxon>Eukaryota</taxon>
        <taxon>Metazoa</taxon>
        <taxon>Spiralia</taxon>
        <taxon>Lophotrochozoa</taxon>
        <taxon>Mollusca</taxon>
        <taxon>Bivalvia</taxon>
        <taxon>Autobranchia</taxon>
        <taxon>Pteriomorphia</taxon>
        <taxon>Arcoida</taxon>
        <taxon>Arcoidea</taxon>
        <taxon>Arcidae</taxon>
        <taxon>Tegillarca</taxon>
    </lineage>
</organism>
<feature type="region of interest" description="Disordered" evidence="1">
    <location>
        <begin position="680"/>
        <end position="709"/>
    </location>
</feature>
<protein>
    <recommendedName>
        <fullName evidence="2">Gem-associated protein 5 TPR domain-containing protein</fullName>
    </recommendedName>
</protein>
<feature type="region of interest" description="Disordered" evidence="1">
    <location>
        <begin position="496"/>
        <end position="623"/>
    </location>
</feature>
<dbReference type="Pfam" id="PF23774">
    <property type="entry name" value="TPR_GEMI5"/>
    <property type="match status" value="1"/>
</dbReference>
<proteinExistence type="predicted"/>
<keyword evidence="4" id="KW-1185">Reference proteome</keyword>
<accession>A0ABQ9E2U3</accession>
<name>A0ABQ9E2U3_TEGGR</name>
<reference evidence="3 4" key="1">
    <citation type="submission" date="2022-12" db="EMBL/GenBank/DDBJ databases">
        <title>Chromosome-level genome of Tegillarca granosa.</title>
        <authorList>
            <person name="Kim J."/>
        </authorList>
    </citation>
    <scope>NUCLEOTIDE SEQUENCE [LARGE SCALE GENOMIC DNA]</scope>
    <source>
        <strain evidence="3">Teg-2019</strain>
        <tissue evidence="3">Adductor muscle</tissue>
    </source>
</reference>
<dbReference type="PANTHER" id="PTHR46362">
    <property type="entry name" value="GEM-ASSOCIATED PROTEIN 5"/>
    <property type="match status" value="1"/>
</dbReference>
<dbReference type="InterPro" id="IPR056421">
    <property type="entry name" value="TPR_GEMI5"/>
</dbReference>
<feature type="compositionally biased region" description="Basic and acidic residues" evidence="1">
    <location>
        <begin position="614"/>
        <end position="623"/>
    </location>
</feature>
<dbReference type="PANTHER" id="PTHR46362:SF1">
    <property type="entry name" value="GEM-ASSOCIATED PROTEIN 5"/>
    <property type="match status" value="1"/>
</dbReference>
<evidence type="ECO:0000313" key="3">
    <source>
        <dbReference type="EMBL" id="KAJ8298187.1"/>
    </source>
</evidence>
<dbReference type="InterPro" id="IPR052640">
    <property type="entry name" value="Gemin-5"/>
</dbReference>
<dbReference type="EMBL" id="JARBDR010000923">
    <property type="protein sequence ID" value="KAJ8298187.1"/>
    <property type="molecule type" value="Genomic_DNA"/>
</dbReference>
<feature type="domain" description="Gem-associated protein 5 TPR" evidence="2">
    <location>
        <begin position="12"/>
        <end position="110"/>
    </location>
</feature>
<evidence type="ECO:0000313" key="4">
    <source>
        <dbReference type="Proteomes" id="UP001217089"/>
    </source>
</evidence>
<evidence type="ECO:0000259" key="2">
    <source>
        <dbReference type="Pfam" id="PF23774"/>
    </source>
</evidence>
<feature type="compositionally biased region" description="Basic and acidic residues" evidence="1">
    <location>
        <begin position="568"/>
        <end position="581"/>
    </location>
</feature>
<feature type="compositionally biased region" description="Basic and acidic residues" evidence="1">
    <location>
        <begin position="546"/>
        <end position="559"/>
    </location>
</feature>
<dbReference type="Proteomes" id="UP001217089">
    <property type="component" value="Unassembled WGS sequence"/>
</dbReference>
<evidence type="ECO:0000256" key="1">
    <source>
        <dbReference type="SAM" id="MobiDB-lite"/>
    </source>
</evidence>
<feature type="compositionally biased region" description="Basic and acidic residues" evidence="1">
    <location>
        <begin position="520"/>
        <end position="535"/>
    </location>
</feature>
<comment type="caution">
    <text evidence="3">The sequence shown here is derived from an EMBL/GenBank/DDBJ whole genome shotgun (WGS) entry which is preliminary data.</text>
</comment>